<name>A0ABW9YLT9_9GAMM</name>
<dbReference type="EMBL" id="RSEJ01000024">
    <property type="protein sequence ID" value="NBI54824.1"/>
    <property type="molecule type" value="Genomic_DNA"/>
</dbReference>
<evidence type="ECO:0000259" key="2">
    <source>
        <dbReference type="Pfam" id="PF12852"/>
    </source>
</evidence>
<evidence type="ECO:0000313" key="4">
    <source>
        <dbReference type="Proteomes" id="UP000738517"/>
    </source>
</evidence>
<keyword evidence="4" id="KW-1185">Reference proteome</keyword>
<reference evidence="3 4" key="1">
    <citation type="journal article" date="2017" name="Int. J. Syst. Evol. Microbiol.">
        <title>Photobacterium alginatilyticum sp. nov., a marine bacterium isolated from bottom seawater.</title>
        <authorList>
            <person name="Wang X."/>
            <person name="Wang Y."/>
            <person name="Yang X."/>
            <person name="Sun H."/>
            <person name="Li B."/>
            <person name="Zhang X.H."/>
        </authorList>
    </citation>
    <scope>NUCLEOTIDE SEQUENCE [LARGE SCALE GENOMIC DNA]</scope>
    <source>
        <strain evidence="3 4">P03D4</strain>
    </source>
</reference>
<accession>A0ABW9YLT9</accession>
<dbReference type="Proteomes" id="UP000738517">
    <property type="component" value="Unassembled WGS sequence"/>
</dbReference>
<comment type="caution">
    <text evidence="3">The sequence shown here is derived from an EMBL/GenBank/DDBJ whole genome shotgun (WGS) entry which is preliminary data.</text>
</comment>
<proteinExistence type="predicted"/>
<dbReference type="Pfam" id="PF12852">
    <property type="entry name" value="Cupin_6"/>
    <property type="match status" value="1"/>
</dbReference>
<evidence type="ECO:0000313" key="3">
    <source>
        <dbReference type="EMBL" id="NBI54824.1"/>
    </source>
</evidence>
<dbReference type="InterPro" id="IPR032783">
    <property type="entry name" value="AraC_lig"/>
</dbReference>
<protein>
    <recommendedName>
        <fullName evidence="2">AraC-type transcription regulator ligand-binding domain-containing protein</fullName>
    </recommendedName>
</protein>
<keyword evidence="1" id="KW-0238">DNA-binding</keyword>
<feature type="domain" description="AraC-type transcription regulator ligand-binding" evidence="2">
    <location>
        <begin position="1"/>
        <end position="73"/>
    </location>
</feature>
<gene>
    <name evidence="3" type="ORF">EIZ48_20100</name>
</gene>
<evidence type="ECO:0000256" key="1">
    <source>
        <dbReference type="ARBA" id="ARBA00023125"/>
    </source>
</evidence>
<sequence length="77" mass="8679">MVVLPHGTSHQLFDTPDSKCLPGEHVIAAYRSGDSLFGGVNENFDIVCGYFEYDRSWPHPLIKSLPNCIHLHQKERG</sequence>
<organism evidence="3 4">
    <name type="scientific">Photobacterium alginatilyticum</name>
    <dbReference type="NCBI Taxonomy" id="1775171"/>
    <lineage>
        <taxon>Bacteria</taxon>
        <taxon>Pseudomonadati</taxon>
        <taxon>Pseudomonadota</taxon>
        <taxon>Gammaproteobacteria</taxon>
        <taxon>Vibrionales</taxon>
        <taxon>Vibrionaceae</taxon>
        <taxon>Photobacterium</taxon>
    </lineage>
</organism>